<accession>A0ABM6H1X1</accession>
<reference evidence="1 2" key="1">
    <citation type="submission" date="2016-05" db="EMBL/GenBank/DDBJ databases">
        <authorList>
            <person name="Gu J."/>
        </authorList>
    </citation>
    <scope>NUCLEOTIDE SEQUENCE [LARGE SCALE GENOMIC DNA]</scope>
    <source>
        <strain evidence="1 2">ACCC40021</strain>
    </source>
</reference>
<dbReference type="EMBL" id="CP015588">
    <property type="protein sequence ID" value="APY90123.1"/>
    <property type="molecule type" value="Genomic_DNA"/>
</dbReference>
<proteinExistence type="predicted"/>
<dbReference type="Proteomes" id="UP000187191">
    <property type="component" value="Chromosome"/>
</dbReference>
<organism evidence="1 2">
    <name type="scientific">Streptomyces alfalfae</name>
    <dbReference type="NCBI Taxonomy" id="1642299"/>
    <lineage>
        <taxon>Bacteria</taxon>
        <taxon>Bacillati</taxon>
        <taxon>Actinomycetota</taxon>
        <taxon>Actinomycetes</taxon>
        <taxon>Kitasatosporales</taxon>
        <taxon>Streptomycetaceae</taxon>
        <taxon>Streptomyces</taxon>
    </lineage>
</organism>
<evidence type="ECO:0000313" key="2">
    <source>
        <dbReference type="Proteomes" id="UP000187191"/>
    </source>
</evidence>
<evidence type="ECO:0000313" key="1">
    <source>
        <dbReference type="EMBL" id="APY90123.1"/>
    </source>
</evidence>
<name>A0ABM6H1X1_9ACTN</name>
<keyword evidence="2" id="KW-1185">Reference proteome</keyword>
<protein>
    <submittedName>
        <fullName evidence="1">Uncharacterized protein</fullName>
    </submittedName>
</protein>
<gene>
    <name evidence="1" type="ORF">A7J05_34640</name>
</gene>
<sequence length="85" mass="8993">MPGCAVEHVYEAVLPHRSRVGVLFVTAASPEAAGYGVLLAVRGLLRRTEDHDQVLLRAPGPSEPALCHGIVTMPADAPLREMPVG</sequence>